<reference evidence="2" key="1">
    <citation type="submission" date="2019-02" db="EMBL/GenBank/DDBJ databases">
        <authorList>
            <person name="Gruber-Vodicka R. H."/>
            <person name="Seah K. B. B."/>
        </authorList>
    </citation>
    <scope>NUCLEOTIDE SEQUENCE</scope>
    <source>
        <strain evidence="1">BECK_S312</strain>
        <strain evidence="2">BECK_S426</strain>
    </source>
</reference>
<dbReference type="EMBL" id="CAADFP010000184">
    <property type="protein sequence ID" value="VFK32873.1"/>
    <property type="molecule type" value="Genomic_DNA"/>
</dbReference>
<organism evidence="2">
    <name type="scientific">Candidatus Kentrum sp. LPFa</name>
    <dbReference type="NCBI Taxonomy" id="2126335"/>
    <lineage>
        <taxon>Bacteria</taxon>
        <taxon>Pseudomonadati</taxon>
        <taxon>Pseudomonadota</taxon>
        <taxon>Gammaproteobacteria</taxon>
        <taxon>Candidatus Kentrum</taxon>
    </lineage>
</organism>
<accession>A0A450XUB9</accession>
<evidence type="ECO:0000313" key="1">
    <source>
        <dbReference type="EMBL" id="VFK10063.1"/>
    </source>
</evidence>
<evidence type="ECO:0000313" key="2">
    <source>
        <dbReference type="EMBL" id="VFK32873.1"/>
    </source>
</evidence>
<proteinExistence type="predicted"/>
<protein>
    <submittedName>
        <fullName evidence="2">Uncharacterized protein</fullName>
    </submittedName>
</protein>
<name>A0A450XUB9_9GAMM</name>
<dbReference type="EMBL" id="CAADFM010000031">
    <property type="protein sequence ID" value="VFK10063.1"/>
    <property type="molecule type" value="Genomic_DNA"/>
</dbReference>
<sequence length="39" mass="4480">MNAVHFDPDARTQFLGISRINLFISRSALQMDLVLRAVY</sequence>
<gene>
    <name evidence="1" type="ORF">BECKLPF1236A_GA0070988_1003121</name>
    <name evidence="2" type="ORF">BECKLPF1236C_GA0070990_1018410</name>
</gene>
<dbReference type="AlphaFoldDB" id="A0A450XUB9"/>